<feature type="transmembrane region" description="Helical" evidence="14">
    <location>
        <begin position="99"/>
        <end position="120"/>
    </location>
</feature>
<gene>
    <name evidence="17" type="primary">LOC115457216</name>
</gene>
<keyword evidence="9" id="KW-1015">Disulfide bond</keyword>
<dbReference type="PANTHER" id="PTHR24242">
    <property type="entry name" value="G-PROTEIN COUPLED RECEPTOR"/>
    <property type="match status" value="1"/>
</dbReference>
<keyword evidence="11" id="KW-0325">Glycoprotein</keyword>
<dbReference type="InterPro" id="IPR017452">
    <property type="entry name" value="GPCR_Rhodpsn_7TM"/>
</dbReference>
<protein>
    <recommendedName>
        <fullName evidence="14">Olfactory receptor</fullName>
    </recommendedName>
</protein>
<dbReference type="AlphaFoldDB" id="A0A6P7WGX1"/>
<dbReference type="PANTHER" id="PTHR24242:SF359">
    <property type="entry name" value="ODORANT RECEPTOR-RELATED"/>
    <property type="match status" value="1"/>
</dbReference>
<evidence type="ECO:0000256" key="4">
    <source>
        <dbReference type="ARBA" id="ARBA00022692"/>
    </source>
</evidence>
<evidence type="ECO:0000256" key="9">
    <source>
        <dbReference type="ARBA" id="ARBA00023157"/>
    </source>
</evidence>
<proteinExistence type="inferred from homology"/>
<dbReference type="InParanoid" id="A0A6P7WGX1"/>
<feature type="transmembrane region" description="Helical" evidence="14">
    <location>
        <begin position="25"/>
        <end position="47"/>
    </location>
</feature>
<evidence type="ECO:0000256" key="14">
    <source>
        <dbReference type="RuleBase" id="RU363047"/>
    </source>
</evidence>
<keyword evidence="3 14" id="KW-0716">Sensory transduction</keyword>
<dbReference type="OrthoDB" id="9836137at2759"/>
<dbReference type="PRINTS" id="PR00245">
    <property type="entry name" value="OLFACTORYR"/>
</dbReference>
<feature type="transmembrane region" description="Helical" evidence="14">
    <location>
        <begin position="59"/>
        <end position="79"/>
    </location>
</feature>
<keyword evidence="16" id="KW-1185">Reference proteome</keyword>
<dbReference type="KEGG" id="muo:115457216"/>
<evidence type="ECO:0000313" key="16">
    <source>
        <dbReference type="Proteomes" id="UP000515156"/>
    </source>
</evidence>
<dbReference type="Gene3D" id="1.20.1070.10">
    <property type="entry name" value="Rhodopsin 7-helix transmembrane proteins"/>
    <property type="match status" value="1"/>
</dbReference>
<evidence type="ECO:0000256" key="2">
    <source>
        <dbReference type="ARBA" id="ARBA00022475"/>
    </source>
</evidence>
<dbReference type="FunFam" id="1.20.1070.10:FF:000001">
    <property type="entry name" value="Olfactory receptor"/>
    <property type="match status" value="1"/>
</dbReference>
<evidence type="ECO:0000256" key="10">
    <source>
        <dbReference type="ARBA" id="ARBA00023170"/>
    </source>
</evidence>
<dbReference type="InterPro" id="IPR000276">
    <property type="entry name" value="GPCR_Rhodpsn"/>
</dbReference>
<dbReference type="InterPro" id="IPR050939">
    <property type="entry name" value="Olfactory_GPCR1"/>
</dbReference>
<dbReference type="PROSITE" id="PS50262">
    <property type="entry name" value="G_PROTEIN_RECEP_F1_2"/>
    <property type="match status" value="1"/>
</dbReference>
<keyword evidence="5 14" id="KW-0552">Olfaction</keyword>
<evidence type="ECO:0000256" key="7">
    <source>
        <dbReference type="ARBA" id="ARBA00023040"/>
    </source>
</evidence>
<keyword evidence="6 14" id="KW-1133">Transmembrane helix</keyword>
<feature type="transmembrane region" description="Helical" evidence="14">
    <location>
        <begin position="201"/>
        <end position="226"/>
    </location>
</feature>
<feature type="transmembrane region" description="Helical" evidence="14">
    <location>
        <begin position="238"/>
        <end position="260"/>
    </location>
</feature>
<evidence type="ECO:0000313" key="17">
    <source>
        <dbReference type="RefSeq" id="XP_030042502.1"/>
    </source>
</evidence>
<dbReference type="Proteomes" id="UP000515156">
    <property type="component" value="Chromosome 14"/>
</dbReference>
<dbReference type="RefSeq" id="XP_030042502.1">
    <property type="nucleotide sequence ID" value="XM_030186642.1"/>
</dbReference>
<comment type="similarity">
    <text evidence="13">Belongs to the G-protein coupled receptor 1 family.</text>
</comment>
<comment type="subcellular location">
    <subcellularLocation>
        <location evidence="1 14">Cell membrane</location>
        <topology evidence="1 14">Multi-pass membrane protein</topology>
    </subcellularLocation>
</comment>
<feature type="transmembrane region" description="Helical" evidence="14">
    <location>
        <begin position="272"/>
        <end position="292"/>
    </location>
</feature>
<evidence type="ECO:0000256" key="5">
    <source>
        <dbReference type="ARBA" id="ARBA00022725"/>
    </source>
</evidence>
<dbReference type="Pfam" id="PF13853">
    <property type="entry name" value="7tm_4"/>
    <property type="match status" value="1"/>
</dbReference>
<keyword evidence="4 13" id="KW-0812">Transmembrane</keyword>
<evidence type="ECO:0000256" key="8">
    <source>
        <dbReference type="ARBA" id="ARBA00023136"/>
    </source>
</evidence>
<dbReference type="SUPFAM" id="SSF81321">
    <property type="entry name" value="Family A G protein-coupled receptor-like"/>
    <property type="match status" value="1"/>
</dbReference>
<reference evidence="17" key="1">
    <citation type="submission" date="2025-08" db="UniProtKB">
        <authorList>
            <consortium name="RefSeq"/>
        </authorList>
    </citation>
    <scope>IDENTIFICATION</scope>
</reference>
<dbReference type="PROSITE" id="PS00237">
    <property type="entry name" value="G_PROTEIN_RECEP_F1_1"/>
    <property type="match status" value="1"/>
</dbReference>
<dbReference type="GO" id="GO:0004984">
    <property type="term" value="F:olfactory receptor activity"/>
    <property type="evidence" value="ECO:0007669"/>
    <property type="project" value="InterPro"/>
</dbReference>
<keyword evidence="2 14" id="KW-1003">Cell membrane</keyword>
<feature type="transmembrane region" description="Helical" evidence="14">
    <location>
        <begin position="141"/>
        <end position="165"/>
    </location>
</feature>
<evidence type="ECO:0000256" key="13">
    <source>
        <dbReference type="RuleBase" id="RU000688"/>
    </source>
</evidence>
<evidence type="ECO:0000256" key="12">
    <source>
        <dbReference type="ARBA" id="ARBA00023224"/>
    </source>
</evidence>
<evidence type="ECO:0000259" key="15">
    <source>
        <dbReference type="PROSITE" id="PS50262"/>
    </source>
</evidence>
<dbReference type="InterPro" id="IPR000725">
    <property type="entry name" value="Olfact_rcpt"/>
</dbReference>
<keyword evidence="8 14" id="KW-0472">Membrane</keyword>
<organism evidence="16 17">
    <name type="scientific">Microcaecilia unicolor</name>
    <dbReference type="NCBI Taxonomy" id="1415580"/>
    <lineage>
        <taxon>Eukaryota</taxon>
        <taxon>Metazoa</taxon>
        <taxon>Chordata</taxon>
        <taxon>Craniata</taxon>
        <taxon>Vertebrata</taxon>
        <taxon>Euteleostomi</taxon>
        <taxon>Amphibia</taxon>
        <taxon>Gymnophiona</taxon>
        <taxon>Siphonopidae</taxon>
        <taxon>Microcaecilia</taxon>
    </lineage>
</organism>
<evidence type="ECO:0000256" key="1">
    <source>
        <dbReference type="ARBA" id="ARBA00004651"/>
    </source>
</evidence>
<feature type="domain" description="G-protein coupled receptors family 1 profile" evidence="15">
    <location>
        <begin position="41"/>
        <end position="290"/>
    </location>
</feature>
<evidence type="ECO:0000256" key="3">
    <source>
        <dbReference type="ARBA" id="ARBA00022606"/>
    </source>
</evidence>
<name>A0A6P7WGX1_9AMPH</name>
<dbReference type="GO" id="GO:0004930">
    <property type="term" value="F:G protein-coupled receptor activity"/>
    <property type="evidence" value="ECO:0007669"/>
    <property type="project" value="UniProtKB-KW"/>
</dbReference>
<sequence length="312" mass="35120">MDGANRTVVSEFVLLGFQAMKGFQIPLFCIFSTFYLLIIASNLAIIAMVRVYQHLHTPMYFFLGNFSILEVLYTTVTVPRMLADLLAEQKTISSKACVVQFYFLFVFGATENLLLALMAFDRYVAICRPLHYPTIMTSKTCGLLALAAWLGGLLAPALPACWISTLAFCTPNEIDHFCCDFAPLLKLSCTDTSTKELTFLFLAWVLIWSCFLLIMTSYGLIIFSVLKIPSAEGQKKAFSTCASHLTVVGIFYSTVMFMYIRPTSTIRFRMDKVVSVFYTVITPMLNPLIYSLRNKEVKGALKRTIRRCCAPI</sequence>
<keyword evidence="7 13" id="KW-0297">G-protein coupled receptor</keyword>
<keyword evidence="12 13" id="KW-0807">Transducer</keyword>
<dbReference type="GO" id="GO:0005886">
    <property type="term" value="C:plasma membrane"/>
    <property type="evidence" value="ECO:0007669"/>
    <property type="project" value="UniProtKB-SubCell"/>
</dbReference>
<dbReference type="GeneID" id="115457216"/>
<accession>A0A6P7WGX1</accession>
<evidence type="ECO:0000256" key="6">
    <source>
        <dbReference type="ARBA" id="ARBA00022989"/>
    </source>
</evidence>
<dbReference type="CDD" id="cd13954">
    <property type="entry name" value="7tmA_OR"/>
    <property type="match status" value="1"/>
</dbReference>
<dbReference type="PRINTS" id="PR00237">
    <property type="entry name" value="GPCRRHODOPSN"/>
</dbReference>
<keyword evidence="10 13" id="KW-0675">Receptor</keyword>
<evidence type="ECO:0000256" key="11">
    <source>
        <dbReference type="ARBA" id="ARBA00023180"/>
    </source>
</evidence>